<protein>
    <recommendedName>
        <fullName evidence="2">protein-serine/threonine phosphatase</fullName>
        <ecNumber evidence="2">3.1.3.16</ecNumber>
    </recommendedName>
</protein>
<reference evidence="13" key="1">
    <citation type="submission" date="2020-06" db="EMBL/GenBank/DDBJ databases">
        <title>Draft genome of Bugula neritina, a colonial animal packing powerful symbionts and potential medicines.</title>
        <authorList>
            <person name="Rayko M."/>
        </authorList>
    </citation>
    <scope>NUCLEOTIDE SEQUENCE [LARGE SCALE GENOMIC DNA]</scope>
    <source>
        <strain evidence="13">Kwan_BN1</strain>
    </source>
</reference>
<evidence type="ECO:0000256" key="8">
    <source>
        <dbReference type="ARBA" id="ARBA00047761"/>
    </source>
</evidence>
<evidence type="ECO:0000256" key="2">
    <source>
        <dbReference type="ARBA" id="ARBA00013081"/>
    </source>
</evidence>
<evidence type="ECO:0000256" key="7">
    <source>
        <dbReference type="ARBA" id="ARBA00023136"/>
    </source>
</evidence>
<dbReference type="GO" id="GO:0016020">
    <property type="term" value="C:membrane"/>
    <property type="evidence" value="ECO:0007669"/>
    <property type="project" value="UniProtKB-SubCell"/>
</dbReference>
<comment type="caution">
    <text evidence="13">The sequence shown here is derived from an EMBL/GenBank/DDBJ whole genome shotgun (WGS) entry which is preliminary data.</text>
</comment>
<keyword evidence="7" id="KW-0472">Membrane</keyword>
<feature type="domain" description="FCP1 homology" evidence="12">
    <location>
        <begin position="51"/>
        <end position="218"/>
    </location>
</feature>
<comment type="subcellular location">
    <subcellularLocation>
        <location evidence="1">Membrane</location>
        <topology evidence="1">Single-pass membrane protein</topology>
    </subcellularLocation>
</comment>
<evidence type="ECO:0000256" key="4">
    <source>
        <dbReference type="ARBA" id="ARBA00022801"/>
    </source>
</evidence>
<name>A0A7J7KNL3_BUGNE</name>
<dbReference type="SUPFAM" id="SSF56784">
    <property type="entry name" value="HAD-like"/>
    <property type="match status" value="1"/>
</dbReference>
<evidence type="ECO:0000256" key="11">
    <source>
        <dbReference type="SAM" id="SignalP"/>
    </source>
</evidence>
<comment type="catalytic activity">
    <reaction evidence="9">
        <text>O-phospho-L-threonyl-[protein] + H2O = L-threonyl-[protein] + phosphate</text>
        <dbReference type="Rhea" id="RHEA:47004"/>
        <dbReference type="Rhea" id="RHEA-COMP:11060"/>
        <dbReference type="Rhea" id="RHEA-COMP:11605"/>
        <dbReference type="ChEBI" id="CHEBI:15377"/>
        <dbReference type="ChEBI" id="CHEBI:30013"/>
        <dbReference type="ChEBI" id="CHEBI:43474"/>
        <dbReference type="ChEBI" id="CHEBI:61977"/>
        <dbReference type="EC" id="3.1.3.16"/>
    </reaction>
</comment>
<comment type="similarity">
    <text evidence="10">Belongs to the Dullard family.</text>
</comment>
<evidence type="ECO:0000313" key="13">
    <source>
        <dbReference type="EMBL" id="KAF6039769.1"/>
    </source>
</evidence>
<dbReference type="SMART" id="SM00577">
    <property type="entry name" value="CPDc"/>
    <property type="match status" value="1"/>
</dbReference>
<dbReference type="Proteomes" id="UP000593567">
    <property type="component" value="Unassembled WGS sequence"/>
</dbReference>
<gene>
    <name evidence="13" type="ORF">EB796_001921</name>
</gene>
<keyword evidence="11" id="KW-0732">Signal</keyword>
<accession>A0A7J7KNL3</accession>
<dbReference type="PROSITE" id="PS50969">
    <property type="entry name" value="FCP1"/>
    <property type="match status" value="1"/>
</dbReference>
<evidence type="ECO:0000256" key="5">
    <source>
        <dbReference type="ARBA" id="ARBA00022912"/>
    </source>
</evidence>
<keyword evidence="14" id="KW-1185">Reference proteome</keyword>
<dbReference type="EC" id="3.1.3.16" evidence="2"/>
<evidence type="ECO:0000256" key="1">
    <source>
        <dbReference type="ARBA" id="ARBA00004167"/>
    </source>
</evidence>
<feature type="chain" id="PRO_5029851214" description="protein-serine/threonine phosphatase" evidence="11">
    <location>
        <begin position="17"/>
        <end position="239"/>
    </location>
</feature>
<organism evidence="13 14">
    <name type="scientific">Bugula neritina</name>
    <name type="common">Brown bryozoan</name>
    <name type="synonym">Sertularia neritina</name>
    <dbReference type="NCBI Taxonomy" id="10212"/>
    <lineage>
        <taxon>Eukaryota</taxon>
        <taxon>Metazoa</taxon>
        <taxon>Spiralia</taxon>
        <taxon>Lophotrochozoa</taxon>
        <taxon>Bryozoa</taxon>
        <taxon>Gymnolaemata</taxon>
        <taxon>Cheilostomatida</taxon>
        <taxon>Flustrina</taxon>
        <taxon>Buguloidea</taxon>
        <taxon>Bugulidae</taxon>
        <taxon>Bugula</taxon>
    </lineage>
</organism>
<evidence type="ECO:0000256" key="3">
    <source>
        <dbReference type="ARBA" id="ARBA00022692"/>
    </source>
</evidence>
<dbReference type="NCBIfam" id="TIGR02251">
    <property type="entry name" value="HIF-SF_euk"/>
    <property type="match status" value="1"/>
</dbReference>
<dbReference type="InterPro" id="IPR036412">
    <property type="entry name" value="HAD-like_sf"/>
</dbReference>
<sequence>MMGYKSLLMMLYKLWSFLCYCVRRQIRAGVQHQTVKYETVSLSPLSRHRLGSVNRKTLVLDLDETLIHSHHDGVMRQTVKPGTPPDFVLKITIDRHPVRFFVHKRPHVDYFLDVVGQWYDLVIFTASMEIYGAAVAEKLDANRGLLKRRYYRQHCNLEFGSYTKDLKAINSDLSSIFILDNSPGAYRGYPDNAIPIKSWFSESSDVALLNLLPMLDALRFTADVRSVLSRNLHRHRLWT</sequence>
<dbReference type="CDD" id="cd07521">
    <property type="entry name" value="HAD_FCP1-like"/>
    <property type="match status" value="1"/>
</dbReference>
<dbReference type="InterPro" id="IPR050365">
    <property type="entry name" value="TIM50"/>
</dbReference>
<dbReference type="AlphaFoldDB" id="A0A7J7KNL3"/>
<keyword evidence="3" id="KW-0812">Transmembrane</keyword>
<keyword evidence="6" id="KW-1133">Transmembrane helix</keyword>
<evidence type="ECO:0000259" key="12">
    <source>
        <dbReference type="PROSITE" id="PS50969"/>
    </source>
</evidence>
<keyword evidence="5" id="KW-0904">Protein phosphatase</keyword>
<keyword evidence="4" id="KW-0378">Hydrolase</keyword>
<evidence type="ECO:0000256" key="6">
    <source>
        <dbReference type="ARBA" id="ARBA00022989"/>
    </source>
</evidence>
<dbReference type="Pfam" id="PF03031">
    <property type="entry name" value="NIF"/>
    <property type="match status" value="1"/>
</dbReference>
<feature type="signal peptide" evidence="11">
    <location>
        <begin position="1"/>
        <end position="16"/>
    </location>
</feature>
<dbReference type="EMBL" id="VXIV02000212">
    <property type="protein sequence ID" value="KAF6039769.1"/>
    <property type="molecule type" value="Genomic_DNA"/>
</dbReference>
<dbReference type="FunFam" id="3.40.50.1000:FF:000044">
    <property type="entry name" value="CTD nuclear envelope phosphatase 1"/>
    <property type="match status" value="1"/>
</dbReference>
<dbReference type="GO" id="GO:0004722">
    <property type="term" value="F:protein serine/threonine phosphatase activity"/>
    <property type="evidence" value="ECO:0007669"/>
    <property type="project" value="UniProtKB-EC"/>
</dbReference>
<comment type="catalytic activity">
    <reaction evidence="8">
        <text>O-phospho-L-seryl-[protein] + H2O = L-seryl-[protein] + phosphate</text>
        <dbReference type="Rhea" id="RHEA:20629"/>
        <dbReference type="Rhea" id="RHEA-COMP:9863"/>
        <dbReference type="Rhea" id="RHEA-COMP:11604"/>
        <dbReference type="ChEBI" id="CHEBI:15377"/>
        <dbReference type="ChEBI" id="CHEBI:29999"/>
        <dbReference type="ChEBI" id="CHEBI:43474"/>
        <dbReference type="ChEBI" id="CHEBI:83421"/>
        <dbReference type="EC" id="3.1.3.16"/>
    </reaction>
</comment>
<evidence type="ECO:0000256" key="9">
    <source>
        <dbReference type="ARBA" id="ARBA00048336"/>
    </source>
</evidence>
<evidence type="ECO:0000256" key="10">
    <source>
        <dbReference type="ARBA" id="ARBA00061694"/>
    </source>
</evidence>
<evidence type="ECO:0000313" key="14">
    <source>
        <dbReference type="Proteomes" id="UP000593567"/>
    </source>
</evidence>
<dbReference type="PANTHER" id="PTHR12210">
    <property type="entry name" value="DULLARD PROTEIN PHOSPHATASE"/>
    <property type="match status" value="1"/>
</dbReference>
<dbReference type="Gene3D" id="3.40.50.1000">
    <property type="entry name" value="HAD superfamily/HAD-like"/>
    <property type="match status" value="1"/>
</dbReference>
<dbReference type="OrthoDB" id="277011at2759"/>
<dbReference type="InterPro" id="IPR004274">
    <property type="entry name" value="FCP1_dom"/>
</dbReference>
<proteinExistence type="inferred from homology"/>
<dbReference type="InterPro" id="IPR023214">
    <property type="entry name" value="HAD_sf"/>
</dbReference>
<dbReference type="InterPro" id="IPR011948">
    <property type="entry name" value="Dullard_phosphatase"/>
</dbReference>